<evidence type="ECO:0000313" key="4">
    <source>
        <dbReference type="Proteomes" id="UP001152049"/>
    </source>
</evidence>
<feature type="signal peptide" evidence="1">
    <location>
        <begin position="1"/>
        <end position="19"/>
    </location>
</feature>
<dbReference type="Proteomes" id="UP001152049">
    <property type="component" value="Unassembled WGS sequence"/>
</dbReference>
<protein>
    <recommendedName>
        <fullName evidence="2">Azaphilone pigments biosynthesis cluster protein L N-terminal domain-containing protein</fullName>
    </recommendedName>
</protein>
<keyword evidence="1" id="KW-0732">Signal</keyword>
<organism evidence="3 4">
    <name type="scientific">Fusarium torreyae</name>
    <dbReference type="NCBI Taxonomy" id="1237075"/>
    <lineage>
        <taxon>Eukaryota</taxon>
        <taxon>Fungi</taxon>
        <taxon>Dikarya</taxon>
        <taxon>Ascomycota</taxon>
        <taxon>Pezizomycotina</taxon>
        <taxon>Sordariomycetes</taxon>
        <taxon>Hypocreomycetidae</taxon>
        <taxon>Hypocreales</taxon>
        <taxon>Nectriaceae</taxon>
        <taxon>Fusarium</taxon>
    </lineage>
</organism>
<proteinExistence type="predicted"/>
<evidence type="ECO:0000313" key="3">
    <source>
        <dbReference type="EMBL" id="KAJ4247830.1"/>
    </source>
</evidence>
<evidence type="ECO:0000256" key="1">
    <source>
        <dbReference type="SAM" id="SignalP"/>
    </source>
</evidence>
<name>A0A9W8RLH9_9HYPO</name>
<dbReference type="InterPro" id="IPR031348">
    <property type="entry name" value="PigL_N"/>
</dbReference>
<comment type="caution">
    <text evidence="3">The sequence shown here is derived from an EMBL/GenBank/DDBJ whole genome shotgun (WGS) entry which is preliminary data.</text>
</comment>
<dbReference type="AlphaFoldDB" id="A0A9W8RLH9"/>
<feature type="domain" description="Azaphilone pigments biosynthesis cluster protein L N-terminal" evidence="2">
    <location>
        <begin position="1"/>
        <end position="164"/>
    </location>
</feature>
<keyword evidence="4" id="KW-1185">Reference proteome</keyword>
<feature type="chain" id="PRO_5040759273" description="Azaphilone pigments biosynthesis cluster protein L N-terminal domain-containing protein" evidence="1">
    <location>
        <begin position="20"/>
        <end position="359"/>
    </location>
</feature>
<dbReference type="OrthoDB" id="539213at2759"/>
<dbReference type="Pfam" id="PF17111">
    <property type="entry name" value="PigL_N"/>
    <property type="match status" value="1"/>
</dbReference>
<gene>
    <name evidence="3" type="ORF">NW762_013039</name>
</gene>
<sequence length="359" mass="39885">MEAVGAGASLLTFLTVAFSVTKSIHDALSAIKDGPQVVQYLSDDFARLQTILQKLSQTHFTAISAADKSELEGLAKKCNDDLIDFDEKLRRLDVSGASGGRDRLWRKLKLCFTEKDLDQMRHVVQGHVQLLKLRLNLVQIEQGSFTATQSTEILSLLQQLRQDVATLKIADSVAPTQADSAHITSRVTEVDNTKTARSPDAALDGSIARLMQLLEKKPCVVESDEAEELVDDLEQLLQYIQKNMAIADSTPGMEDSSQLKNQNVSKELKLLTNIILSAPSMKINQNGPVGFLKAIPRHTKISQDRKQNALNISDGVVTIATTKRRRKLVSRSYDETDSRKSGREFLANLTFKSQIYYRV</sequence>
<evidence type="ECO:0000259" key="2">
    <source>
        <dbReference type="Pfam" id="PF17111"/>
    </source>
</evidence>
<reference evidence="3" key="1">
    <citation type="submission" date="2022-09" db="EMBL/GenBank/DDBJ databases">
        <title>Fusarium specimens isolated from Avocado Roots.</title>
        <authorList>
            <person name="Stajich J."/>
            <person name="Roper C."/>
            <person name="Heimlech-Rivalta G."/>
        </authorList>
    </citation>
    <scope>NUCLEOTIDE SEQUENCE</scope>
    <source>
        <strain evidence="3">CF00136</strain>
    </source>
</reference>
<accession>A0A9W8RLH9</accession>
<dbReference type="EMBL" id="JAOQAZ010000038">
    <property type="protein sequence ID" value="KAJ4247830.1"/>
    <property type="molecule type" value="Genomic_DNA"/>
</dbReference>